<evidence type="ECO:0000259" key="6">
    <source>
        <dbReference type="PROSITE" id="PS51387"/>
    </source>
</evidence>
<dbReference type="PANTHER" id="PTHR42973">
    <property type="entry name" value="BINDING OXIDOREDUCTASE, PUTATIVE (AFU_ORTHOLOGUE AFUA_1G17690)-RELATED"/>
    <property type="match status" value="1"/>
</dbReference>
<evidence type="ECO:0000313" key="7">
    <source>
        <dbReference type="EMBL" id="PFH52593.1"/>
    </source>
</evidence>
<keyword evidence="3" id="KW-0285">Flavoprotein</keyword>
<evidence type="ECO:0000256" key="5">
    <source>
        <dbReference type="ARBA" id="ARBA00023002"/>
    </source>
</evidence>
<organism evidence="7 8">
    <name type="scientific">Amanita thiersii Skay4041</name>
    <dbReference type="NCBI Taxonomy" id="703135"/>
    <lineage>
        <taxon>Eukaryota</taxon>
        <taxon>Fungi</taxon>
        <taxon>Dikarya</taxon>
        <taxon>Basidiomycota</taxon>
        <taxon>Agaricomycotina</taxon>
        <taxon>Agaricomycetes</taxon>
        <taxon>Agaricomycetidae</taxon>
        <taxon>Agaricales</taxon>
        <taxon>Pluteineae</taxon>
        <taxon>Amanitaceae</taxon>
        <taxon>Amanita</taxon>
    </lineage>
</organism>
<dbReference type="SUPFAM" id="SSF56176">
    <property type="entry name" value="FAD-binding/transporter-associated domain-like"/>
    <property type="match status" value="1"/>
</dbReference>
<dbReference type="GO" id="GO:0071949">
    <property type="term" value="F:FAD binding"/>
    <property type="evidence" value="ECO:0007669"/>
    <property type="project" value="InterPro"/>
</dbReference>
<proteinExistence type="inferred from homology"/>
<evidence type="ECO:0000256" key="2">
    <source>
        <dbReference type="ARBA" id="ARBA00005466"/>
    </source>
</evidence>
<keyword evidence="4" id="KW-0274">FAD</keyword>
<dbReference type="InterPro" id="IPR012951">
    <property type="entry name" value="BBE"/>
</dbReference>
<evidence type="ECO:0000313" key="8">
    <source>
        <dbReference type="Proteomes" id="UP000242287"/>
    </source>
</evidence>
<gene>
    <name evidence="7" type="ORF">AMATHDRAFT_46144</name>
</gene>
<keyword evidence="8" id="KW-1185">Reference proteome</keyword>
<dbReference type="Pfam" id="PF01565">
    <property type="entry name" value="FAD_binding_4"/>
    <property type="match status" value="1"/>
</dbReference>
<dbReference type="OrthoDB" id="415825at2759"/>
<dbReference type="InterPro" id="IPR050416">
    <property type="entry name" value="FAD-linked_Oxidoreductase"/>
</dbReference>
<keyword evidence="5" id="KW-0560">Oxidoreductase</keyword>
<protein>
    <recommendedName>
        <fullName evidence="6">FAD-binding PCMH-type domain-containing protein</fullName>
    </recommendedName>
</protein>
<dbReference type="InterPro" id="IPR016166">
    <property type="entry name" value="FAD-bd_PCMH"/>
</dbReference>
<dbReference type="Proteomes" id="UP000242287">
    <property type="component" value="Unassembled WGS sequence"/>
</dbReference>
<accession>A0A2A9NXR3</accession>
<dbReference type="InterPro" id="IPR006094">
    <property type="entry name" value="Oxid_FAD_bind_N"/>
</dbReference>
<evidence type="ECO:0000256" key="3">
    <source>
        <dbReference type="ARBA" id="ARBA00022630"/>
    </source>
</evidence>
<dbReference type="InterPro" id="IPR016169">
    <property type="entry name" value="FAD-bd_PCMH_sub2"/>
</dbReference>
<feature type="domain" description="FAD-binding PCMH-type" evidence="6">
    <location>
        <begin position="33"/>
        <end position="230"/>
    </location>
</feature>
<evidence type="ECO:0000256" key="1">
    <source>
        <dbReference type="ARBA" id="ARBA00001974"/>
    </source>
</evidence>
<dbReference type="Gene3D" id="3.40.462.20">
    <property type="match status" value="1"/>
</dbReference>
<dbReference type="EMBL" id="KZ301978">
    <property type="protein sequence ID" value="PFH52593.1"/>
    <property type="molecule type" value="Genomic_DNA"/>
</dbReference>
<dbReference type="STRING" id="703135.A0A2A9NXR3"/>
<reference evidence="7 8" key="1">
    <citation type="submission" date="2014-02" db="EMBL/GenBank/DDBJ databases">
        <title>Transposable element dynamics among asymbiotic and ectomycorrhizal Amanita fungi.</title>
        <authorList>
            <consortium name="DOE Joint Genome Institute"/>
            <person name="Hess J."/>
            <person name="Skrede I."/>
            <person name="Wolfe B."/>
            <person name="LaButti K."/>
            <person name="Ohm R.A."/>
            <person name="Grigoriev I.V."/>
            <person name="Pringle A."/>
        </authorList>
    </citation>
    <scope>NUCLEOTIDE SEQUENCE [LARGE SCALE GENOMIC DNA]</scope>
    <source>
        <strain evidence="7 8">SKay4041</strain>
    </source>
</reference>
<dbReference type="PROSITE" id="PS51387">
    <property type="entry name" value="FAD_PCMH"/>
    <property type="match status" value="1"/>
</dbReference>
<sequence>MLDIRPLSSVFKGDIVTPTDPGYSDAITRWAANATRKASVVAFVKDEQDVASAIKFAKSNALPIAIRGGGHSAGGASSTDGGLVVDLSRYLAEVTVDPEKKLAYVGGGALWETVDKAAIKHGLATVGGTVNHVLINSLRLGLEGIDPILNKRDNISCLHLDRLTLGGGFGWLSGSHGLVIDNLVQATVVTADGTKRTVSETDNSELFFGIRGGGCNFGVVTQFILKLHPQSPTVFAGFLVFPPPLYEKVVNVTKQWWSKVTEKEGMLMLLTLSPDGQPVMICAVFYNGTAEEGRANYKAFYDLGPVHDTTGEVPYEEMNGIQNPFVKHGQGIYMKGVAHEGPDYACVTRTLNTLDELQLKDIRHTIIFEYFPNKKITSVGNGTMAFYRTPKPNTLIVLAWDNTIKDRSAELRVPAYELAASIVGDKSLLNDPSYFGYSNYGAFTEVREADVISDNQSRLVDRTDFAFRDNYPRLRKLKTKYDPENLFNKWFPIAPA</sequence>
<dbReference type="InterPro" id="IPR036318">
    <property type="entry name" value="FAD-bd_PCMH-like_sf"/>
</dbReference>
<dbReference type="Pfam" id="PF08031">
    <property type="entry name" value="BBE"/>
    <property type="match status" value="1"/>
</dbReference>
<dbReference type="GO" id="GO:0016491">
    <property type="term" value="F:oxidoreductase activity"/>
    <property type="evidence" value="ECO:0007669"/>
    <property type="project" value="UniProtKB-KW"/>
</dbReference>
<dbReference type="AlphaFoldDB" id="A0A2A9NXR3"/>
<dbReference type="PANTHER" id="PTHR42973:SF39">
    <property type="entry name" value="FAD-BINDING PCMH-TYPE DOMAIN-CONTAINING PROTEIN"/>
    <property type="match status" value="1"/>
</dbReference>
<comment type="similarity">
    <text evidence="2">Belongs to the oxygen-dependent FAD-linked oxidoreductase family.</text>
</comment>
<evidence type="ECO:0000256" key="4">
    <source>
        <dbReference type="ARBA" id="ARBA00022827"/>
    </source>
</evidence>
<comment type="cofactor">
    <cofactor evidence="1">
        <name>FAD</name>
        <dbReference type="ChEBI" id="CHEBI:57692"/>
    </cofactor>
</comment>
<dbReference type="Gene3D" id="3.30.465.10">
    <property type="match status" value="2"/>
</dbReference>
<name>A0A2A9NXR3_9AGAR</name>